<protein>
    <recommendedName>
        <fullName evidence="3">N-formylglutamate amidohydrolase</fullName>
    </recommendedName>
</protein>
<dbReference type="Pfam" id="PF05013">
    <property type="entry name" value="FGase"/>
    <property type="match status" value="1"/>
</dbReference>
<dbReference type="Proteomes" id="UP000178656">
    <property type="component" value="Unassembled WGS sequence"/>
</dbReference>
<gene>
    <name evidence="1" type="ORF">A2482_02115</name>
</gene>
<dbReference type="SUPFAM" id="SSF53187">
    <property type="entry name" value="Zn-dependent exopeptidases"/>
    <property type="match status" value="1"/>
</dbReference>
<name>A0A1F5T655_9BACT</name>
<accession>A0A1F5T655</accession>
<dbReference type="InterPro" id="IPR007709">
    <property type="entry name" value="N-FG_amidohydro"/>
</dbReference>
<organism evidence="1 2">
    <name type="scientific">Candidatus Falkowbacteria bacterium RIFOXYC2_FULL_48_21</name>
    <dbReference type="NCBI Taxonomy" id="1798005"/>
    <lineage>
        <taxon>Bacteria</taxon>
        <taxon>Candidatus Falkowiibacteriota</taxon>
    </lineage>
</organism>
<evidence type="ECO:0000313" key="1">
    <source>
        <dbReference type="EMBL" id="OGF34458.1"/>
    </source>
</evidence>
<dbReference type="Gene3D" id="3.40.630.40">
    <property type="entry name" value="Zn-dependent exopeptidases"/>
    <property type="match status" value="1"/>
</dbReference>
<reference evidence="1 2" key="1">
    <citation type="journal article" date="2016" name="Nat. Commun.">
        <title>Thousands of microbial genomes shed light on interconnected biogeochemical processes in an aquifer system.</title>
        <authorList>
            <person name="Anantharaman K."/>
            <person name="Brown C.T."/>
            <person name="Hug L.A."/>
            <person name="Sharon I."/>
            <person name="Castelle C.J."/>
            <person name="Probst A.J."/>
            <person name="Thomas B.C."/>
            <person name="Singh A."/>
            <person name="Wilkins M.J."/>
            <person name="Karaoz U."/>
            <person name="Brodie E.L."/>
            <person name="Williams K.H."/>
            <person name="Hubbard S.S."/>
            <person name="Banfield J.F."/>
        </authorList>
    </citation>
    <scope>NUCLEOTIDE SEQUENCE [LARGE SCALE GENOMIC DNA]</scope>
</reference>
<proteinExistence type="predicted"/>
<comment type="caution">
    <text evidence="1">The sequence shown here is derived from an EMBL/GenBank/DDBJ whole genome shotgun (WGS) entry which is preliminary data.</text>
</comment>
<dbReference type="AlphaFoldDB" id="A0A1F5T655"/>
<evidence type="ECO:0008006" key="3">
    <source>
        <dbReference type="Google" id="ProtNLM"/>
    </source>
</evidence>
<dbReference type="EMBL" id="MFGM01000072">
    <property type="protein sequence ID" value="OGF34458.1"/>
    <property type="molecule type" value="Genomic_DNA"/>
</dbReference>
<evidence type="ECO:0000313" key="2">
    <source>
        <dbReference type="Proteomes" id="UP000178656"/>
    </source>
</evidence>
<sequence>MKYFSVIQLKKFPMVCHVPHSSTIIPGKYRPDFLIGKKELEQEAKKLADLYTRELYRPLLREFGGVVFGVSRIVVDPERFENDSKEEMAKVGMGVLYTKTESGRLLRRIEARRREEYLNKIYRPYQLALSRSVKGCLRKFGRCLIIDCHSFPARPRRYERDKTAQRPDICLGTDKFHTPGRLVVALSKAFRAAGFSVKVNQPFRGAMVPLDFYRRDKRVRSILVEVNRALYMDEKRFSKQRGFARISRTVSRIVSAACHDYLQKTK</sequence>